<dbReference type="InterPro" id="IPR009003">
    <property type="entry name" value="Peptidase_S1_PA"/>
</dbReference>
<keyword evidence="4" id="KW-1185">Reference proteome</keyword>
<dbReference type="AlphaFoldDB" id="A0A8J3Q4L8"/>
<name>A0A8J3Q4L8_9ACTN</name>
<dbReference type="GO" id="GO:0006508">
    <property type="term" value="P:proteolysis"/>
    <property type="evidence" value="ECO:0007669"/>
    <property type="project" value="InterPro"/>
</dbReference>
<evidence type="ECO:0000256" key="1">
    <source>
        <dbReference type="SAM" id="SignalP"/>
    </source>
</evidence>
<dbReference type="RefSeq" id="WP_203907198.1">
    <property type="nucleotide sequence ID" value="NZ_BONY01000006.1"/>
</dbReference>
<evidence type="ECO:0000313" key="4">
    <source>
        <dbReference type="Proteomes" id="UP000612899"/>
    </source>
</evidence>
<comment type="caution">
    <text evidence="3">The sequence shown here is derived from an EMBL/GenBank/DDBJ whole genome shotgun (WGS) entry which is preliminary data.</text>
</comment>
<proteinExistence type="predicted"/>
<dbReference type="InterPro" id="IPR001254">
    <property type="entry name" value="Trypsin_dom"/>
</dbReference>
<dbReference type="Gene3D" id="2.40.10.10">
    <property type="entry name" value="Trypsin-like serine proteases"/>
    <property type="match status" value="2"/>
</dbReference>
<accession>A0A8J3Q4L8</accession>
<evidence type="ECO:0000313" key="3">
    <source>
        <dbReference type="EMBL" id="GIH03291.1"/>
    </source>
</evidence>
<dbReference type="Proteomes" id="UP000612899">
    <property type="component" value="Unassembled WGS sequence"/>
</dbReference>
<protein>
    <recommendedName>
        <fullName evidence="2">Peptidase S1 domain-containing protein</fullName>
    </recommendedName>
</protein>
<dbReference type="GO" id="GO:0004252">
    <property type="term" value="F:serine-type endopeptidase activity"/>
    <property type="evidence" value="ECO:0007669"/>
    <property type="project" value="InterPro"/>
</dbReference>
<gene>
    <name evidence="3" type="ORF">Rhe02_13580</name>
</gene>
<dbReference type="InterPro" id="IPR043504">
    <property type="entry name" value="Peptidase_S1_PA_chymotrypsin"/>
</dbReference>
<feature type="domain" description="Peptidase S1" evidence="2">
    <location>
        <begin position="199"/>
        <end position="399"/>
    </location>
</feature>
<feature type="chain" id="PRO_5038558187" description="Peptidase S1 domain-containing protein" evidence="1">
    <location>
        <begin position="19"/>
        <end position="431"/>
    </location>
</feature>
<reference evidence="3" key="1">
    <citation type="submission" date="2021-01" db="EMBL/GenBank/DDBJ databases">
        <title>Whole genome shotgun sequence of Rhizocola hellebori NBRC 109834.</title>
        <authorList>
            <person name="Komaki H."/>
            <person name="Tamura T."/>
        </authorList>
    </citation>
    <scope>NUCLEOTIDE SEQUENCE</scope>
    <source>
        <strain evidence="3">NBRC 109834</strain>
    </source>
</reference>
<sequence length="431" mass="45552">MFKYRWISLATATTTLVAAGWIATGATGYAAAEEPRHQSGIALVGPADLHPARPAEAAAEAFSAAYQLALEHPQEFGYPWLDPKTGSVSVAVTGSAGSSMARQLATAAPAKVRQVSRSLGQLEQIKEEVTTLQDLRVPDAEAIFMAEPDGEHNRITITVDRLSDNLMAALAKRFGTEAIGVRVQTQRPRAGTDFGRDADDWPFWGGAQISTPVGTCTSGFPWVSGSTSYMITAGHCVRDGGNVHTPIAYVGTVTATTRENWSATTGTTLFPGETGYRGDVSLVEVTSGKTSGYSIYRGPAGSTSSGTVKEMWSRSPAYGDQYCTGGYRTGELCGWSVNGYNANIKYDKDGPNVWARNMIAGVKEGQCNIPGDSGSPVYTVRGDGGIAAKGIHSGTAGGGGDSWGGAFDPCYEYFTDIRVAWFYFPGGLRLG</sequence>
<dbReference type="InterPro" id="IPR018114">
    <property type="entry name" value="TRYPSIN_HIS"/>
</dbReference>
<keyword evidence="1" id="KW-0732">Signal</keyword>
<dbReference type="PROSITE" id="PS00134">
    <property type="entry name" value="TRYPSIN_HIS"/>
    <property type="match status" value="1"/>
</dbReference>
<dbReference type="SUPFAM" id="SSF50494">
    <property type="entry name" value="Trypsin-like serine proteases"/>
    <property type="match status" value="1"/>
</dbReference>
<feature type="signal peptide" evidence="1">
    <location>
        <begin position="1"/>
        <end position="18"/>
    </location>
</feature>
<evidence type="ECO:0000259" key="2">
    <source>
        <dbReference type="Pfam" id="PF00089"/>
    </source>
</evidence>
<organism evidence="3 4">
    <name type="scientific">Rhizocola hellebori</name>
    <dbReference type="NCBI Taxonomy" id="1392758"/>
    <lineage>
        <taxon>Bacteria</taxon>
        <taxon>Bacillati</taxon>
        <taxon>Actinomycetota</taxon>
        <taxon>Actinomycetes</taxon>
        <taxon>Micromonosporales</taxon>
        <taxon>Micromonosporaceae</taxon>
        <taxon>Rhizocola</taxon>
    </lineage>
</organism>
<dbReference type="Pfam" id="PF00089">
    <property type="entry name" value="Trypsin"/>
    <property type="match status" value="1"/>
</dbReference>
<dbReference type="EMBL" id="BONY01000006">
    <property type="protein sequence ID" value="GIH03291.1"/>
    <property type="molecule type" value="Genomic_DNA"/>
</dbReference>